<evidence type="ECO:0000256" key="1">
    <source>
        <dbReference type="ARBA" id="ARBA00022741"/>
    </source>
</evidence>
<organism evidence="4 5">
    <name type="scientific">Rhizophagus irregularis</name>
    <dbReference type="NCBI Taxonomy" id="588596"/>
    <lineage>
        <taxon>Eukaryota</taxon>
        <taxon>Fungi</taxon>
        <taxon>Fungi incertae sedis</taxon>
        <taxon>Mucoromycota</taxon>
        <taxon>Glomeromycotina</taxon>
        <taxon>Glomeromycetes</taxon>
        <taxon>Glomerales</taxon>
        <taxon>Glomeraceae</taxon>
        <taxon>Rhizophagus</taxon>
    </lineage>
</organism>
<dbReference type="Pfam" id="PF00012">
    <property type="entry name" value="HSP70"/>
    <property type="match status" value="1"/>
</dbReference>
<dbReference type="PANTHER" id="PTHR14187">
    <property type="entry name" value="ALPHA KINASE/ELONGATION FACTOR 2 KINASE"/>
    <property type="match status" value="1"/>
</dbReference>
<dbReference type="AlphaFoldDB" id="A0A2N0NVM7"/>
<proteinExistence type="predicted"/>
<dbReference type="VEuPathDB" id="FungiDB:FUN_018043"/>
<sequence>MDFLEKFEKLNNRLSSLLEENKELNQQCKNLQEENKKLKHVLNLENQKNELFQEENNSLQQYIQNLEKQKNKQLEIIQENNSLQQYIRNLEKQKNEQLEIIQEENNNLQQYIQTLEKQKNEQLEIFSQNLEKTLGKLELDKLDKVNENDTKNFKGNDKSLIDNYDDDSIDYIEDSSAKEAPKKGSTSTPLSTKKELVSSQVKSSWNLHGGGDIRVVVGLDFGTTYSGFSYCHISSPESMVTNVEWLSDPGKLKTNTVLKYDNSYINVESWGYSALVKRPSRRMQNRNKTKPVELFKLHLGNLSEDLKPPLPKGFDYKMAITDYLREIGKVIREKITQHWNIDFYEQALLVLTVPAEYSDKEKAIMRQCTYHAGLIKDMYSESLQFTTEPEAAAIYCMQNSLKEHDLLTSGTTFMIVDCGGGTIDLTIHKLVGNNQLSEVTESTGDFCGSTFIDKEYIKFLRNKLGNSAIDSLIENHYGQFQYMVQEFCKYAKIPFTGNRKEFVPYEQDIEDTALLKYVNEETRYIMEENDWMIKINYEDIKAMFDPVVNRIIKLIHLQLSNVQEKCSAMFLIGGFSESKYLQKRIREEFQHRVKNILVPMLPTAITLRGAALYGFSLFNSKNDNMKVTRCIIAARILKYTYGIKVRNYWLEGDPIERKIRDGRVDRFHCIAKRGIQVNANEEFTTFFTPLSPMQTRVCFKIYYTKEYSAKYCDEPGMNLLGKLIIDLSGSGHLDKLLFGFSFGQMEFAITVKNETSGQYCRTKFEIDV</sequence>
<keyword evidence="3" id="KW-0175">Coiled coil</keyword>
<protein>
    <recommendedName>
        <fullName evidence="6">Hsp70 family protein</fullName>
    </recommendedName>
</protein>
<evidence type="ECO:0000313" key="4">
    <source>
        <dbReference type="EMBL" id="PKB98623.1"/>
    </source>
</evidence>
<dbReference type="EMBL" id="LLXJ01002547">
    <property type="protein sequence ID" value="PKB98623.1"/>
    <property type="molecule type" value="Genomic_DNA"/>
</dbReference>
<dbReference type="VEuPathDB" id="FungiDB:RhiirFUN_019460"/>
<reference evidence="4 5" key="2">
    <citation type="submission" date="2017-09" db="EMBL/GenBank/DDBJ databases">
        <title>Extensive intraspecific genome diversity in a model arbuscular mycorrhizal fungus.</title>
        <authorList>
            <person name="Chen E.C."/>
            <person name="Morin E."/>
            <person name="Beaudet D."/>
            <person name="Noel J."/>
            <person name="Ndikumana S."/>
            <person name="Charron P."/>
            <person name="St-Onge C."/>
            <person name="Giorgi J."/>
            <person name="Grigoriev I.V."/>
            <person name="Roux C."/>
            <person name="Martin F.M."/>
            <person name="Corradi N."/>
        </authorList>
    </citation>
    <scope>NUCLEOTIDE SEQUENCE [LARGE SCALE GENOMIC DNA]</scope>
    <source>
        <strain evidence="4 5">A5</strain>
    </source>
</reference>
<dbReference type="Gene3D" id="3.90.640.10">
    <property type="entry name" value="Actin, Chain A, domain 4"/>
    <property type="match status" value="1"/>
</dbReference>
<comment type="caution">
    <text evidence="4">The sequence shown here is derived from an EMBL/GenBank/DDBJ whole genome shotgun (WGS) entry which is preliminary data.</text>
</comment>
<feature type="coiled-coil region" evidence="3">
    <location>
        <begin position="4"/>
        <end position="125"/>
    </location>
</feature>
<keyword evidence="1" id="KW-0547">Nucleotide-binding</keyword>
<dbReference type="GO" id="GO:0140662">
    <property type="term" value="F:ATP-dependent protein folding chaperone"/>
    <property type="evidence" value="ECO:0007669"/>
    <property type="project" value="InterPro"/>
</dbReference>
<evidence type="ECO:0000313" key="5">
    <source>
        <dbReference type="Proteomes" id="UP000232722"/>
    </source>
</evidence>
<dbReference type="CDD" id="cd10229">
    <property type="entry name" value="ASKHA_NBD_HSP70_HSPA12"/>
    <property type="match status" value="1"/>
</dbReference>
<evidence type="ECO:0000256" key="3">
    <source>
        <dbReference type="SAM" id="Coils"/>
    </source>
</evidence>
<dbReference type="Gene3D" id="3.30.420.40">
    <property type="match status" value="2"/>
</dbReference>
<dbReference type="PANTHER" id="PTHR14187:SF5">
    <property type="entry name" value="HEAT SHOCK 70 KDA PROTEIN 12A"/>
    <property type="match status" value="1"/>
</dbReference>
<dbReference type="VEuPathDB" id="FungiDB:RhiirA1_436710"/>
<dbReference type="InterPro" id="IPR043129">
    <property type="entry name" value="ATPase_NBD"/>
</dbReference>
<dbReference type="Proteomes" id="UP000232722">
    <property type="component" value="Unassembled WGS sequence"/>
</dbReference>
<name>A0A2N0NVM7_9GLOM</name>
<evidence type="ECO:0000256" key="2">
    <source>
        <dbReference type="ARBA" id="ARBA00022840"/>
    </source>
</evidence>
<dbReference type="SUPFAM" id="SSF53067">
    <property type="entry name" value="Actin-like ATPase domain"/>
    <property type="match status" value="2"/>
</dbReference>
<accession>A0A2N0NVM7</accession>
<gene>
    <name evidence="4" type="ORF">RhiirA5_506095</name>
</gene>
<dbReference type="GO" id="GO:0005524">
    <property type="term" value="F:ATP binding"/>
    <property type="evidence" value="ECO:0007669"/>
    <property type="project" value="UniProtKB-KW"/>
</dbReference>
<dbReference type="InterPro" id="IPR013126">
    <property type="entry name" value="Hsp_70_fam"/>
</dbReference>
<evidence type="ECO:0008006" key="6">
    <source>
        <dbReference type="Google" id="ProtNLM"/>
    </source>
</evidence>
<keyword evidence="2" id="KW-0067">ATP-binding</keyword>
<reference evidence="4 5" key="1">
    <citation type="submission" date="2016-04" db="EMBL/GenBank/DDBJ databases">
        <title>Genome analyses suggest a sexual origin of heterokaryosis in a supposedly ancient asexual fungus.</title>
        <authorList>
            <person name="Ropars J."/>
            <person name="Sedzielewska K."/>
            <person name="Noel J."/>
            <person name="Charron P."/>
            <person name="Farinelli L."/>
            <person name="Marton T."/>
            <person name="Kruger M."/>
            <person name="Pelin A."/>
            <person name="Brachmann A."/>
            <person name="Corradi N."/>
        </authorList>
    </citation>
    <scope>NUCLEOTIDE SEQUENCE [LARGE SCALE GENOMIC DNA]</scope>
    <source>
        <strain evidence="4 5">A5</strain>
    </source>
</reference>